<dbReference type="Gene3D" id="1.10.4080.10">
    <property type="entry name" value="ADP-ribosylation/Crystallin J1"/>
    <property type="match status" value="1"/>
</dbReference>
<keyword evidence="3" id="KW-0460">Magnesium</keyword>
<dbReference type="GO" id="GO:0016787">
    <property type="term" value="F:hydrolase activity"/>
    <property type="evidence" value="ECO:0007669"/>
    <property type="project" value="UniProtKB-KW"/>
</dbReference>
<evidence type="ECO:0000313" key="4">
    <source>
        <dbReference type="EMBL" id="RRD50233.1"/>
    </source>
</evidence>
<comment type="cofactor">
    <cofactor evidence="3">
        <name>Mg(2+)</name>
        <dbReference type="ChEBI" id="CHEBI:18420"/>
    </cofactor>
    <text evidence="3">Binds 2 magnesium ions per subunit.</text>
</comment>
<keyword evidence="3" id="KW-0479">Metal-binding</keyword>
<dbReference type="EMBL" id="RQYT01000008">
    <property type="protein sequence ID" value="RRD50233.1"/>
    <property type="molecule type" value="Genomic_DNA"/>
</dbReference>
<dbReference type="PANTHER" id="PTHR16222">
    <property type="entry name" value="ADP-RIBOSYLGLYCOHYDROLASE"/>
    <property type="match status" value="1"/>
</dbReference>
<reference evidence="4 5" key="1">
    <citation type="submission" date="2018-11" db="EMBL/GenBank/DDBJ databases">
        <title>Genomes From Bacteria Associated with the Canine Oral Cavity: a Test Case for Automated Genome-Based Taxonomic Assignment.</title>
        <authorList>
            <person name="Coil D.A."/>
            <person name="Jospin G."/>
            <person name="Darling A.E."/>
            <person name="Wallis C."/>
            <person name="Davis I.J."/>
            <person name="Harris S."/>
            <person name="Eisen J.A."/>
            <person name="Holcombe L.J."/>
            <person name="O'Flynn C."/>
        </authorList>
    </citation>
    <scope>NUCLEOTIDE SEQUENCE [LARGE SCALE GENOMIC DNA]</scope>
    <source>
        <strain evidence="4 5">OH2822_COT-296</strain>
    </source>
</reference>
<accession>A0A3P1X0K1</accession>
<dbReference type="Pfam" id="PF03747">
    <property type="entry name" value="ADP_ribosyl_GH"/>
    <property type="match status" value="1"/>
</dbReference>
<evidence type="ECO:0000256" key="3">
    <source>
        <dbReference type="PIRSR" id="PIRSR605502-1"/>
    </source>
</evidence>
<comment type="similarity">
    <text evidence="1">Belongs to the ADP-ribosylglycohydrolase family.</text>
</comment>
<dbReference type="InterPro" id="IPR050792">
    <property type="entry name" value="ADP-ribosylglycohydrolase"/>
</dbReference>
<comment type="caution">
    <text evidence="4">The sequence shown here is derived from an EMBL/GenBank/DDBJ whole genome shotgun (WGS) entry which is preliminary data.</text>
</comment>
<feature type="binding site" evidence="3">
    <location>
        <position position="67"/>
    </location>
    <ligand>
        <name>Mg(2+)</name>
        <dbReference type="ChEBI" id="CHEBI:18420"/>
        <label>1</label>
    </ligand>
</feature>
<name>A0A3P1X0K1_9ACTN</name>
<proteinExistence type="inferred from homology"/>
<feature type="binding site" evidence="3">
    <location>
        <position position="65"/>
    </location>
    <ligand>
        <name>Mg(2+)</name>
        <dbReference type="ChEBI" id="CHEBI:18420"/>
        <label>1</label>
    </ligand>
</feature>
<evidence type="ECO:0000256" key="2">
    <source>
        <dbReference type="ARBA" id="ARBA00022801"/>
    </source>
</evidence>
<dbReference type="AlphaFoldDB" id="A0A3P1X0K1"/>
<keyword evidence="2 4" id="KW-0378">Hydrolase</keyword>
<dbReference type="OrthoDB" id="9798107at2"/>
<evidence type="ECO:0000313" key="5">
    <source>
        <dbReference type="Proteomes" id="UP000280935"/>
    </source>
</evidence>
<organism evidence="4 5">
    <name type="scientific">Arachnia propionica</name>
    <dbReference type="NCBI Taxonomy" id="1750"/>
    <lineage>
        <taxon>Bacteria</taxon>
        <taxon>Bacillati</taxon>
        <taxon>Actinomycetota</taxon>
        <taxon>Actinomycetes</taxon>
        <taxon>Propionibacteriales</taxon>
        <taxon>Propionibacteriaceae</taxon>
        <taxon>Arachnia</taxon>
    </lineage>
</organism>
<feature type="binding site" evidence="3">
    <location>
        <position position="271"/>
    </location>
    <ligand>
        <name>Mg(2+)</name>
        <dbReference type="ChEBI" id="CHEBI:18420"/>
        <label>1</label>
    </ligand>
</feature>
<dbReference type="PANTHER" id="PTHR16222:SF24">
    <property type="entry name" value="ADP-RIBOSYLHYDROLASE ARH3"/>
    <property type="match status" value="1"/>
</dbReference>
<protein>
    <submittedName>
        <fullName evidence="4">ADP-ribosylglycohydrolase family protein</fullName>
    </submittedName>
</protein>
<dbReference type="SUPFAM" id="SSF101478">
    <property type="entry name" value="ADP-ribosylglycohydrolase"/>
    <property type="match status" value="1"/>
</dbReference>
<dbReference type="RefSeq" id="WP_125227489.1">
    <property type="nucleotide sequence ID" value="NZ_RQYT01000008.1"/>
</dbReference>
<dbReference type="GO" id="GO:0046872">
    <property type="term" value="F:metal ion binding"/>
    <property type="evidence" value="ECO:0007669"/>
    <property type="project" value="UniProtKB-KW"/>
</dbReference>
<feature type="binding site" evidence="3">
    <location>
        <position position="268"/>
    </location>
    <ligand>
        <name>Mg(2+)</name>
        <dbReference type="ChEBI" id="CHEBI:18420"/>
        <label>1</label>
    </ligand>
</feature>
<sequence>MNNDLFSGRGSGAAVVADRIMGSLLGLAVGDALGTTVEFQPRDSCPEVTDIVGGGVFHLAPGQWTDDTSMALCVATSLVETGGFDPVDQLDRFRRWYREGYLSSTGHCFDIGNQTAAALIDFEATGRPFREYDGERSAGNGSLMRIAPVALAFWREPDRAARLSGEHSRTTHPAKACVEACSVFGELLAAAVAGASKPELYELAARRADDVTTSRLAEILAGGFRDRDREEISSSGYVLDSLEAALWAFDATDDFVSGVRLAVNLGDDADTVGAIHGALSGAFHGVGGIPTAWRARLHQLELIEGLATALADRQGTFRAADEG</sequence>
<feature type="binding site" evidence="3">
    <location>
        <position position="66"/>
    </location>
    <ligand>
        <name>Mg(2+)</name>
        <dbReference type="ChEBI" id="CHEBI:18420"/>
        <label>1</label>
    </ligand>
</feature>
<evidence type="ECO:0000256" key="1">
    <source>
        <dbReference type="ARBA" id="ARBA00010702"/>
    </source>
</evidence>
<gene>
    <name evidence="4" type="ORF">EII35_05705</name>
</gene>
<dbReference type="InterPro" id="IPR005502">
    <property type="entry name" value="Ribosyl_crysJ1"/>
</dbReference>
<dbReference type="Proteomes" id="UP000280935">
    <property type="component" value="Unassembled WGS sequence"/>
</dbReference>
<dbReference type="InterPro" id="IPR036705">
    <property type="entry name" value="Ribosyl_crysJ1_sf"/>
</dbReference>
<feature type="binding site" evidence="3">
    <location>
        <position position="270"/>
    </location>
    <ligand>
        <name>Mg(2+)</name>
        <dbReference type="ChEBI" id="CHEBI:18420"/>
        <label>1</label>
    </ligand>
</feature>